<protein>
    <submittedName>
        <fullName evidence="1">Uncharacterized protein</fullName>
    </submittedName>
</protein>
<reference evidence="1" key="1">
    <citation type="submission" date="2020-10" db="EMBL/GenBank/DDBJ databases">
        <title>Connecting structure to function with the recovery of over 1000 high-quality activated sludge metagenome-assembled genomes encoding full-length rRNA genes using long-read sequencing.</title>
        <authorList>
            <person name="Singleton C.M."/>
            <person name="Petriglieri F."/>
            <person name="Kristensen J.M."/>
            <person name="Kirkegaard R.H."/>
            <person name="Michaelsen T.Y."/>
            <person name="Andersen M.H."/>
            <person name="Karst S.M."/>
            <person name="Dueholm M.S."/>
            <person name="Nielsen P.H."/>
            <person name="Albertsen M."/>
        </authorList>
    </citation>
    <scope>NUCLEOTIDE SEQUENCE</scope>
    <source>
        <strain evidence="1">Bjer_18-Q3-R1-45_BAT3C.347</strain>
    </source>
</reference>
<name>A0A9D7E7L1_9PROT</name>
<organism evidence="1 2">
    <name type="scientific">Candidatus Methylophosphatis roskildensis</name>
    <dbReference type="NCBI Taxonomy" id="2899263"/>
    <lineage>
        <taxon>Bacteria</taxon>
        <taxon>Pseudomonadati</taxon>
        <taxon>Pseudomonadota</taxon>
        <taxon>Betaproteobacteria</taxon>
        <taxon>Nitrosomonadales</taxon>
        <taxon>Sterolibacteriaceae</taxon>
        <taxon>Candidatus Methylophosphatis</taxon>
    </lineage>
</organism>
<gene>
    <name evidence="1" type="ORF">IPH26_15675</name>
</gene>
<comment type="caution">
    <text evidence="1">The sequence shown here is derived from an EMBL/GenBank/DDBJ whole genome shotgun (WGS) entry which is preliminary data.</text>
</comment>
<evidence type="ECO:0000313" key="2">
    <source>
        <dbReference type="Proteomes" id="UP000807785"/>
    </source>
</evidence>
<proteinExistence type="predicted"/>
<dbReference type="EMBL" id="JADJEV010000004">
    <property type="protein sequence ID" value="MBK6974315.1"/>
    <property type="molecule type" value="Genomic_DNA"/>
</dbReference>
<sequence length="174" mass="19563">METHLFDCVPAVFAGDRSLFVGWKRELAEKIEVDPACITIVGSAAAGASLNPSKNFKLFDGDSDIDVAVVSPDHFSIAWRYLRMNGARRLSVDARTRIAWDKHVKRYIYWGTIATDRLLGVMPFGLQWLKATTEMGQVPPTVGRSVNLRIYADYDSLRAYHEQSIRSLRDSQIG</sequence>
<accession>A0A9D7E7L1</accession>
<evidence type="ECO:0000313" key="1">
    <source>
        <dbReference type="EMBL" id="MBK6974315.1"/>
    </source>
</evidence>
<dbReference type="AlphaFoldDB" id="A0A9D7E7L1"/>
<dbReference type="Proteomes" id="UP000807785">
    <property type="component" value="Unassembled WGS sequence"/>
</dbReference>